<reference evidence="2 3" key="1">
    <citation type="submission" date="2024-09" db="EMBL/GenBank/DDBJ databases">
        <authorList>
            <person name="Zhang Z.-H."/>
        </authorList>
    </citation>
    <scope>NUCLEOTIDE SEQUENCE [LARGE SCALE GENOMIC DNA]</scope>
    <source>
        <strain evidence="2 3">HHTR114</strain>
    </source>
</reference>
<feature type="domain" description="HTH arsR-type" evidence="1">
    <location>
        <begin position="1"/>
        <end position="94"/>
    </location>
</feature>
<dbReference type="Gene3D" id="1.10.10.10">
    <property type="entry name" value="Winged helix-like DNA-binding domain superfamily/Winged helix DNA-binding domain"/>
    <property type="match status" value="1"/>
</dbReference>
<protein>
    <submittedName>
        <fullName evidence="2">ArsR/SmtB family transcription factor</fullName>
    </submittedName>
</protein>
<dbReference type="SUPFAM" id="SSF46785">
    <property type="entry name" value="Winged helix' DNA-binding domain"/>
    <property type="match status" value="1"/>
</dbReference>
<evidence type="ECO:0000313" key="3">
    <source>
        <dbReference type="Proteomes" id="UP001596116"/>
    </source>
</evidence>
<organism evidence="2 3">
    <name type="scientific">Hyphococcus aureus</name>
    <dbReference type="NCBI Taxonomy" id="2666033"/>
    <lineage>
        <taxon>Bacteria</taxon>
        <taxon>Pseudomonadati</taxon>
        <taxon>Pseudomonadota</taxon>
        <taxon>Alphaproteobacteria</taxon>
        <taxon>Parvularculales</taxon>
        <taxon>Parvularculaceae</taxon>
        <taxon>Hyphococcus</taxon>
    </lineage>
</organism>
<dbReference type="EMBL" id="JBHPON010000001">
    <property type="protein sequence ID" value="MFC6034303.1"/>
    <property type="molecule type" value="Genomic_DNA"/>
</dbReference>
<dbReference type="NCBIfam" id="NF033788">
    <property type="entry name" value="HTH_metalloreg"/>
    <property type="match status" value="1"/>
</dbReference>
<gene>
    <name evidence="2" type="ORF">ACFMB1_02040</name>
</gene>
<comment type="caution">
    <text evidence="2">The sequence shown here is derived from an EMBL/GenBank/DDBJ whole genome shotgun (WGS) entry which is preliminary data.</text>
</comment>
<dbReference type="PANTHER" id="PTHR38600">
    <property type="entry name" value="TRANSCRIPTIONAL REGULATORY PROTEIN"/>
    <property type="match status" value="1"/>
</dbReference>
<dbReference type="PRINTS" id="PR00778">
    <property type="entry name" value="HTHARSR"/>
</dbReference>
<dbReference type="RefSeq" id="WP_379880380.1">
    <property type="nucleotide sequence ID" value="NZ_JBHPON010000001.1"/>
</dbReference>
<evidence type="ECO:0000313" key="2">
    <source>
        <dbReference type="EMBL" id="MFC6034303.1"/>
    </source>
</evidence>
<dbReference type="PROSITE" id="PS50987">
    <property type="entry name" value="HTH_ARSR_2"/>
    <property type="match status" value="1"/>
</dbReference>
<dbReference type="InterPro" id="IPR036388">
    <property type="entry name" value="WH-like_DNA-bd_sf"/>
</dbReference>
<dbReference type="Pfam" id="PF12840">
    <property type="entry name" value="HTH_20"/>
    <property type="match status" value="1"/>
</dbReference>
<dbReference type="PANTHER" id="PTHR38600:SF2">
    <property type="entry name" value="SLL0088 PROTEIN"/>
    <property type="match status" value="1"/>
</dbReference>
<keyword evidence="3" id="KW-1185">Reference proteome</keyword>
<sequence length="113" mass="12796">MPNNDPELDNVFQALADPTRRAVLARLTQGPATVSDLAKPFEMALPSFLQHLKVLEESGLVTSKKEGRVRTCEAQMKTLTEAEEWIARQRAVWEGRLDRLDAYLKTLQSTEKK</sequence>
<dbReference type="InterPro" id="IPR001845">
    <property type="entry name" value="HTH_ArsR_DNA-bd_dom"/>
</dbReference>
<dbReference type="Proteomes" id="UP001596116">
    <property type="component" value="Unassembled WGS sequence"/>
</dbReference>
<accession>A0ABW1KR16</accession>
<proteinExistence type="predicted"/>
<dbReference type="SMART" id="SM00418">
    <property type="entry name" value="HTH_ARSR"/>
    <property type="match status" value="1"/>
</dbReference>
<dbReference type="InterPro" id="IPR036390">
    <property type="entry name" value="WH_DNA-bd_sf"/>
</dbReference>
<name>A0ABW1KR16_9PROT</name>
<dbReference type="CDD" id="cd00090">
    <property type="entry name" value="HTH_ARSR"/>
    <property type="match status" value="1"/>
</dbReference>
<evidence type="ECO:0000259" key="1">
    <source>
        <dbReference type="PROSITE" id="PS50987"/>
    </source>
</evidence>
<dbReference type="InterPro" id="IPR011991">
    <property type="entry name" value="ArsR-like_HTH"/>
</dbReference>